<evidence type="ECO:0000313" key="2">
    <source>
        <dbReference type="EMBL" id="OAG24363.1"/>
    </source>
</evidence>
<gene>
    <name evidence="2" type="ORF">CC77DRAFT_1016740</name>
</gene>
<dbReference type="AlphaFoldDB" id="A0A177DXD3"/>
<dbReference type="GeneID" id="29109863"/>
<reference evidence="2 3" key="1">
    <citation type="submission" date="2016-05" db="EMBL/GenBank/DDBJ databases">
        <title>Comparative analysis of secretome profiles of manganese(II)-oxidizing ascomycete fungi.</title>
        <authorList>
            <consortium name="DOE Joint Genome Institute"/>
            <person name="Zeiner C.A."/>
            <person name="Purvine S.O."/>
            <person name="Zink E.M."/>
            <person name="Wu S."/>
            <person name="Pasa-Tolic L."/>
            <person name="Chaput D.L."/>
            <person name="Haridas S."/>
            <person name="Grigoriev I.V."/>
            <person name="Santelli C.M."/>
            <person name="Hansel C.M."/>
        </authorList>
    </citation>
    <scope>NUCLEOTIDE SEQUENCE [LARGE SCALE GENOMIC DNA]</scope>
    <source>
        <strain evidence="2 3">SRC1lrK2f</strain>
    </source>
</reference>
<dbReference type="EMBL" id="KV441471">
    <property type="protein sequence ID" value="OAG24363.1"/>
    <property type="molecule type" value="Genomic_DNA"/>
</dbReference>
<protein>
    <submittedName>
        <fullName evidence="2">Uncharacterized protein</fullName>
    </submittedName>
</protein>
<proteinExistence type="predicted"/>
<evidence type="ECO:0000313" key="3">
    <source>
        <dbReference type="Proteomes" id="UP000077248"/>
    </source>
</evidence>
<feature type="compositionally biased region" description="Basic and acidic residues" evidence="1">
    <location>
        <begin position="1"/>
        <end position="11"/>
    </location>
</feature>
<dbReference type="RefSeq" id="XP_018389784.1">
    <property type="nucleotide sequence ID" value="XM_018524269.1"/>
</dbReference>
<dbReference type="VEuPathDB" id="FungiDB:CC77DRAFT_1016740"/>
<dbReference type="KEGG" id="aalt:CC77DRAFT_1016740"/>
<name>A0A177DXD3_ALTAL</name>
<organism evidence="2 3">
    <name type="scientific">Alternaria alternata</name>
    <name type="common">Alternaria rot fungus</name>
    <name type="synonym">Torula alternata</name>
    <dbReference type="NCBI Taxonomy" id="5599"/>
    <lineage>
        <taxon>Eukaryota</taxon>
        <taxon>Fungi</taxon>
        <taxon>Dikarya</taxon>
        <taxon>Ascomycota</taxon>
        <taxon>Pezizomycotina</taxon>
        <taxon>Dothideomycetes</taxon>
        <taxon>Pleosporomycetidae</taxon>
        <taxon>Pleosporales</taxon>
        <taxon>Pleosporineae</taxon>
        <taxon>Pleosporaceae</taxon>
        <taxon>Alternaria</taxon>
        <taxon>Alternaria sect. Alternaria</taxon>
        <taxon>Alternaria alternata complex</taxon>
    </lineage>
</organism>
<keyword evidence="3" id="KW-1185">Reference proteome</keyword>
<feature type="region of interest" description="Disordered" evidence="1">
    <location>
        <begin position="1"/>
        <end position="21"/>
    </location>
</feature>
<evidence type="ECO:0000256" key="1">
    <source>
        <dbReference type="SAM" id="MobiDB-lite"/>
    </source>
</evidence>
<accession>A0A177DXD3</accession>
<dbReference type="Proteomes" id="UP000077248">
    <property type="component" value="Unassembled WGS sequence"/>
</dbReference>
<sequence>MKRTARSDPNRSDLTAAKRRRTVPNPATDRRFWGLSCEDSARVVDLYDEGRLLIADYNKAQQEVEARRNLLEESARGPGEWDFMSRWDFDFEYEFDDTADEEEQLRHAKLKYIMDKDTELCNLVRDLEAASYSVDRIATACADLQLCSSLTAIILAKLPRELRDHVYDYLWAGEHVESMDKAISFVPRHYFSDEAVINAPELPVPRFANVTFVGLEFASEAATRYFRVLSSAELDYRYVRANLERNRFGPMTFVVKNEIRRLVMTIDESAGTICQGTRIACEALNDSMNSLLVFKDHQNISIEIYLEAGMQWSLAFYQALEVIKPVFMTLREANIDIKVLGYDFFSTTEDDDTDIFSEQLNHYLTAGKPEEWLDMKAREVKSVPRGLLRQRCKRTLKIMRKNLEFYTRNSRKATGAATASL</sequence>